<evidence type="ECO:0000313" key="14">
    <source>
        <dbReference type="Proteomes" id="UP001497493"/>
    </source>
</evidence>
<evidence type="ECO:0000259" key="11">
    <source>
        <dbReference type="PROSITE" id="PS51898"/>
    </source>
</evidence>
<dbReference type="Gene3D" id="1.10.443.10">
    <property type="entry name" value="Intergrase catalytic core"/>
    <property type="match status" value="1"/>
</dbReference>
<evidence type="ECO:0000256" key="6">
    <source>
        <dbReference type="ARBA" id="ARBA00023125"/>
    </source>
</evidence>
<keyword evidence="13" id="KW-0614">Plasmid</keyword>
<keyword evidence="8" id="KW-0131">Cell cycle</keyword>
<dbReference type="SUPFAM" id="SSF56349">
    <property type="entry name" value="DNA breaking-rejoining enzymes"/>
    <property type="match status" value="1"/>
</dbReference>
<dbReference type="InterPro" id="IPR050090">
    <property type="entry name" value="Tyrosine_recombinase_XerCD"/>
</dbReference>
<keyword evidence="7" id="KW-0233">DNA recombination</keyword>
<evidence type="ECO:0000256" key="5">
    <source>
        <dbReference type="ARBA" id="ARBA00022908"/>
    </source>
</evidence>
<feature type="compositionally biased region" description="Basic residues" evidence="10">
    <location>
        <begin position="400"/>
        <end position="411"/>
    </location>
</feature>
<feature type="compositionally biased region" description="Low complexity" evidence="10">
    <location>
        <begin position="25"/>
        <end position="35"/>
    </location>
</feature>
<dbReference type="InterPro" id="IPR011010">
    <property type="entry name" value="DNA_brk_join_enz"/>
</dbReference>
<protein>
    <submittedName>
        <fullName evidence="13">Tyrosine recombinase XerD</fullName>
    </submittedName>
</protein>
<feature type="region of interest" description="Disordered" evidence="10">
    <location>
        <begin position="1"/>
        <end position="38"/>
    </location>
</feature>
<dbReference type="Pfam" id="PF00589">
    <property type="entry name" value="Phage_integrase"/>
    <property type="match status" value="1"/>
</dbReference>
<accession>A0ABM9NN82</accession>
<feature type="domain" description="Core-binding (CB)" evidence="12">
    <location>
        <begin position="69"/>
        <end position="173"/>
    </location>
</feature>
<evidence type="ECO:0000256" key="1">
    <source>
        <dbReference type="ARBA" id="ARBA00004496"/>
    </source>
</evidence>
<comment type="subcellular location">
    <subcellularLocation>
        <location evidence="1">Cytoplasm</location>
    </subcellularLocation>
</comment>
<evidence type="ECO:0000256" key="2">
    <source>
        <dbReference type="ARBA" id="ARBA00022490"/>
    </source>
</evidence>
<evidence type="ECO:0000256" key="4">
    <source>
        <dbReference type="ARBA" id="ARBA00022829"/>
    </source>
</evidence>
<dbReference type="PROSITE" id="PS51898">
    <property type="entry name" value="TYR_RECOMBINASE"/>
    <property type="match status" value="1"/>
</dbReference>
<dbReference type="InterPro" id="IPR044068">
    <property type="entry name" value="CB"/>
</dbReference>
<feature type="compositionally biased region" description="Basic and acidic residues" evidence="10">
    <location>
        <begin position="1"/>
        <end position="11"/>
    </location>
</feature>
<sequence>MVAALSRDRPGRRPGGGSLPGGPAGRPSGAPADAPRPTPIEALYAGREALDGRHGAHRERRRRCRIAADTDREAVEAWLALYADRPGTCRQYRREVERFWAFCLKERGKALSDADAEDAAAYLAFLARPHPDWVGPPGAVRGSPAWRPLRRPLSSASRRLARAVLTAFGAWLVQQGYWEAHPFDALPKSRAVPERPRRVLPRSAVLYLLGHADRCARAAATQAEARRFRRLAFVLTLAYETGLRLGELVGATTADLVRETLADGDLWWLRVRGKGDKPREVPVSEALLRAIGRELAARGAPLPGAGGPPVPLIGKLRGEGGLTASGLHRALVGFARSAAEALAGTDPEGAARLARVTWHWLRHSYASHALEAGVPLEAVRENLGHASLATTSRYITAERARRHRETTRRHRAPGEGVEE</sequence>
<proteinExistence type="predicted"/>
<dbReference type="EMBL" id="OZ026885">
    <property type="protein sequence ID" value="CAL1242126.1"/>
    <property type="molecule type" value="Genomic_DNA"/>
</dbReference>
<feature type="region of interest" description="Disordered" evidence="10">
    <location>
        <begin position="400"/>
        <end position="419"/>
    </location>
</feature>
<dbReference type="PROSITE" id="PS51900">
    <property type="entry name" value="CB"/>
    <property type="match status" value="1"/>
</dbReference>
<feature type="compositionally biased region" description="Gly residues" evidence="10">
    <location>
        <begin position="13"/>
        <end position="24"/>
    </location>
</feature>
<dbReference type="Proteomes" id="UP001497493">
    <property type="component" value="Plasmid 2"/>
</dbReference>
<name>A0ABM9NN82_9GAMM</name>
<keyword evidence="14" id="KW-1185">Reference proteome</keyword>
<dbReference type="PANTHER" id="PTHR30349:SF77">
    <property type="entry name" value="TYROSINE RECOMBINASE XERC"/>
    <property type="match status" value="1"/>
</dbReference>
<keyword evidence="2" id="KW-0963">Cytoplasm</keyword>
<evidence type="ECO:0000256" key="8">
    <source>
        <dbReference type="ARBA" id="ARBA00023306"/>
    </source>
</evidence>
<dbReference type="PANTHER" id="PTHR30349">
    <property type="entry name" value="PHAGE INTEGRASE-RELATED"/>
    <property type="match status" value="1"/>
</dbReference>
<evidence type="ECO:0000256" key="3">
    <source>
        <dbReference type="ARBA" id="ARBA00022618"/>
    </source>
</evidence>
<dbReference type="InterPro" id="IPR013762">
    <property type="entry name" value="Integrase-like_cat_sf"/>
</dbReference>
<keyword evidence="6 9" id="KW-0238">DNA-binding</keyword>
<evidence type="ECO:0000259" key="12">
    <source>
        <dbReference type="PROSITE" id="PS51900"/>
    </source>
</evidence>
<dbReference type="InterPro" id="IPR002104">
    <property type="entry name" value="Integrase_catalytic"/>
</dbReference>
<organism evidence="13 14">
    <name type="scientific">Candidatus Methylocalor cossyra</name>
    <dbReference type="NCBI Taxonomy" id="3108543"/>
    <lineage>
        <taxon>Bacteria</taxon>
        <taxon>Pseudomonadati</taxon>
        <taxon>Pseudomonadota</taxon>
        <taxon>Gammaproteobacteria</taxon>
        <taxon>Methylococcales</taxon>
        <taxon>Methylococcaceae</taxon>
        <taxon>Candidatus Methylocalor</taxon>
    </lineage>
</organism>
<keyword evidence="3" id="KW-0132">Cell division</keyword>
<reference evidence="13 14" key="1">
    <citation type="submission" date="2024-04" db="EMBL/GenBank/DDBJ databases">
        <authorList>
            <person name="Cremers G."/>
        </authorList>
    </citation>
    <scope>NUCLEOTIDE SEQUENCE [LARGE SCALE GENOMIC DNA]</scope>
    <source>
        <strain evidence="13">MeCH1-AG</strain>
        <plasmid evidence="13 14">2</plasmid>
    </source>
</reference>
<evidence type="ECO:0000313" key="13">
    <source>
        <dbReference type="EMBL" id="CAL1242126.1"/>
    </source>
</evidence>
<gene>
    <name evidence="13" type="ORF">MECH1_V1_P0194</name>
</gene>
<evidence type="ECO:0000256" key="9">
    <source>
        <dbReference type="PROSITE-ProRule" id="PRU01248"/>
    </source>
</evidence>
<keyword evidence="4" id="KW-0159">Chromosome partition</keyword>
<feature type="domain" description="Tyr recombinase" evidence="11">
    <location>
        <begin position="195"/>
        <end position="408"/>
    </location>
</feature>
<dbReference type="InterPro" id="IPR010998">
    <property type="entry name" value="Integrase_recombinase_N"/>
</dbReference>
<dbReference type="Gene3D" id="1.10.150.130">
    <property type="match status" value="1"/>
</dbReference>
<evidence type="ECO:0000256" key="10">
    <source>
        <dbReference type="SAM" id="MobiDB-lite"/>
    </source>
</evidence>
<evidence type="ECO:0000256" key="7">
    <source>
        <dbReference type="ARBA" id="ARBA00023172"/>
    </source>
</evidence>
<geneLocation type="plasmid" evidence="13 14">
    <name>2</name>
</geneLocation>
<keyword evidence="5" id="KW-0229">DNA integration</keyword>